<sequence length="93" mass="10003">MTGPPWADAERDSRATAAWIAGLYAHILEVGDVSADSDFFVLGGTSLLAMRLLDTIAETTGTRIPVRAFYHATRVSELAREVDARLPDATRGA</sequence>
<gene>
    <name evidence="4" type="ORF">FHX37_3712</name>
</gene>
<evidence type="ECO:0000313" key="5">
    <source>
        <dbReference type="Proteomes" id="UP000317422"/>
    </source>
</evidence>
<dbReference type="SMART" id="SM00823">
    <property type="entry name" value="PKS_PP"/>
    <property type="match status" value="1"/>
</dbReference>
<keyword evidence="1" id="KW-0596">Phosphopantetheine</keyword>
<dbReference type="Proteomes" id="UP000317422">
    <property type="component" value="Unassembled WGS sequence"/>
</dbReference>
<dbReference type="InterPro" id="IPR036736">
    <property type="entry name" value="ACP-like_sf"/>
</dbReference>
<name>A0A543N961_9ACTN</name>
<dbReference type="InterPro" id="IPR029058">
    <property type="entry name" value="AB_hydrolase_fold"/>
</dbReference>
<evidence type="ECO:0000313" key="4">
    <source>
        <dbReference type="EMBL" id="TQN28375.1"/>
    </source>
</evidence>
<keyword evidence="5" id="KW-1185">Reference proteome</keyword>
<comment type="caution">
    <text evidence="4">The sequence shown here is derived from an EMBL/GenBank/DDBJ whole genome shotgun (WGS) entry which is preliminary data.</text>
</comment>
<protein>
    <submittedName>
        <fullName evidence="4">Phosphopantetheine binding protein</fullName>
    </submittedName>
</protein>
<evidence type="ECO:0000259" key="3">
    <source>
        <dbReference type="PROSITE" id="PS50075"/>
    </source>
</evidence>
<evidence type="ECO:0000256" key="1">
    <source>
        <dbReference type="ARBA" id="ARBA00022450"/>
    </source>
</evidence>
<dbReference type="AlphaFoldDB" id="A0A543N961"/>
<proteinExistence type="predicted"/>
<dbReference type="EMBL" id="VFQC01000002">
    <property type="protein sequence ID" value="TQN28375.1"/>
    <property type="molecule type" value="Genomic_DNA"/>
</dbReference>
<dbReference type="Gene3D" id="3.40.50.1820">
    <property type="entry name" value="alpha/beta hydrolase"/>
    <property type="match status" value="1"/>
</dbReference>
<dbReference type="OrthoDB" id="2085352at2"/>
<dbReference type="Pfam" id="PF00550">
    <property type="entry name" value="PP-binding"/>
    <property type="match status" value="1"/>
</dbReference>
<dbReference type="InterPro" id="IPR009081">
    <property type="entry name" value="PP-bd_ACP"/>
</dbReference>
<feature type="domain" description="Carrier" evidence="3">
    <location>
        <begin position="11"/>
        <end position="86"/>
    </location>
</feature>
<dbReference type="GO" id="GO:0031177">
    <property type="term" value="F:phosphopantetheine binding"/>
    <property type="evidence" value="ECO:0007669"/>
    <property type="project" value="InterPro"/>
</dbReference>
<organism evidence="4 5">
    <name type="scientific">Haloactinospora alba</name>
    <dbReference type="NCBI Taxonomy" id="405555"/>
    <lineage>
        <taxon>Bacteria</taxon>
        <taxon>Bacillati</taxon>
        <taxon>Actinomycetota</taxon>
        <taxon>Actinomycetes</taxon>
        <taxon>Streptosporangiales</taxon>
        <taxon>Nocardiopsidaceae</taxon>
        <taxon>Haloactinospora</taxon>
    </lineage>
</organism>
<dbReference type="RefSeq" id="WP_141925435.1">
    <property type="nucleotide sequence ID" value="NZ_VFQC01000002.1"/>
</dbReference>
<keyword evidence="2" id="KW-0597">Phosphoprotein</keyword>
<dbReference type="SUPFAM" id="SSF47336">
    <property type="entry name" value="ACP-like"/>
    <property type="match status" value="1"/>
</dbReference>
<dbReference type="PROSITE" id="PS50075">
    <property type="entry name" value="CARRIER"/>
    <property type="match status" value="1"/>
</dbReference>
<reference evidence="4 5" key="1">
    <citation type="submission" date="2019-06" db="EMBL/GenBank/DDBJ databases">
        <title>Sequencing the genomes of 1000 actinobacteria strains.</title>
        <authorList>
            <person name="Klenk H.-P."/>
        </authorList>
    </citation>
    <scope>NUCLEOTIDE SEQUENCE [LARGE SCALE GENOMIC DNA]</scope>
    <source>
        <strain evidence="4 5">DSM 45015</strain>
    </source>
</reference>
<dbReference type="PANTHER" id="PTHR44845">
    <property type="entry name" value="CARRIER DOMAIN-CONTAINING PROTEIN"/>
    <property type="match status" value="1"/>
</dbReference>
<dbReference type="PANTHER" id="PTHR44845:SF6">
    <property type="entry name" value="BETA-ALANINE-ACTIVATING ENZYME"/>
    <property type="match status" value="1"/>
</dbReference>
<accession>A0A543N961</accession>
<dbReference type="InterPro" id="IPR020806">
    <property type="entry name" value="PKS_PP-bd"/>
</dbReference>
<evidence type="ECO:0000256" key="2">
    <source>
        <dbReference type="ARBA" id="ARBA00022553"/>
    </source>
</evidence>